<evidence type="ECO:0000256" key="8">
    <source>
        <dbReference type="ARBA" id="ARBA00023002"/>
    </source>
</evidence>
<sequence>PSVTLTYAQSLDGKIAGPRGQQLILSGPQSMAMTHQLRTTHDAILVGVQTVLNDNPRLTARMCAPNTPLENPQPVILDSTLKTPLSCALMTARFDNPAAKLPWILTTGQYNLDSKILLEGAGARIFIIDELPAPTDHPDNNSHDHNNGHGNGNNSRIISVKSILQCLGTNGIRRVMVEGGARVIDQFLTYAATTPIRKTQQSNRPDVRCIITVAPKWVGPEG</sequence>
<evidence type="ECO:0000256" key="13">
    <source>
        <dbReference type="SAM" id="MobiDB-lite"/>
    </source>
</evidence>
<evidence type="ECO:0000256" key="9">
    <source>
        <dbReference type="ARBA" id="ARBA00030073"/>
    </source>
</evidence>
<comment type="similarity">
    <text evidence="3">Belongs to the HTP reductase family.</text>
</comment>
<comment type="function">
    <text evidence="1">Catalyzes an early step in riboflavin biosynthesis, the NADPH-dependent reduction of the ribose side chain of 2,5-diamino-6-ribosylamino-4(3H)-pyrimidinone 5'-phosphate, yielding 2,5-diamino-6-ribitylamino-4(3H)-pyrimidinone 5'-phosphate.</text>
</comment>
<comment type="pathway">
    <text evidence="2">Cofactor biosynthesis; riboflavin biosynthesis.</text>
</comment>
<dbReference type="GO" id="GO:0009231">
    <property type="term" value="P:riboflavin biosynthetic process"/>
    <property type="evidence" value="ECO:0007669"/>
    <property type="project" value="UniProtKB-KW"/>
</dbReference>
<dbReference type="Proteomes" id="UP000268162">
    <property type="component" value="Unassembled WGS sequence"/>
</dbReference>
<comment type="catalytic activity">
    <reaction evidence="12">
        <text>2,5-diamino-6-(1-D-ribitylamino)pyrimidin-4(3H)-one 5'-phosphate + NADP(+) = 2,5-diamino-6-(1-D-ribosylamino)pyrimidin-4(3H)-one 5'-phosphate + NADPH + H(+)</text>
        <dbReference type="Rhea" id="RHEA:27278"/>
        <dbReference type="ChEBI" id="CHEBI:15378"/>
        <dbReference type="ChEBI" id="CHEBI:57783"/>
        <dbReference type="ChEBI" id="CHEBI:58349"/>
        <dbReference type="ChEBI" id="CHEBI:58890"/>
        <dbReference type="ChEBI" id="CHEBI:59545"/>
        <dbReference type="EC" id="1.1.1.302"/>
    </reaction>
</comment>
<evidence type="ECO:0000256" key="10">
    <source>
        <dbReference type="ARBA" id="ARBA00031630"/>
    </source>
</evidence>
<dbReference type="InterPro" id="IPR002734">
    <property type="entry name" value="RibDG_C"/>
</dbReference>
<dbReference type="STRING" id="215637.A0A4Q0A202"/>
<gene>
    <name evidence="15" type="ORF">BJ085DRAFT_12638</name>
</gene>
<feature type="region of interest" description="Disordered" evidence="13">
    <location>
        <begin position="135"/>
        <end position="154"/>
    </location>
</feature>
<keyword evidence="16" id="KW-1185">Reference proteome</keyword>
<dbReference type="PANTHER" id="PTHR38011:SF7">
    <property type="entry name" value="2,5-DIAMINO-6-RIBOSYLAMINO-4(3H)-PYRIMIDINONE 5'-PHOSPHATE REDUCTASE"/>
    <property type="match status" value="1"/>
</dbReference>
<evidence type="ECO:0000259" key="14">
    <source>
        <dbReference type="Pfam" id="PF01872"/>
    </source>
</evidence>
<dbReference type="AlphaFoldDB" id="A0A4Q0A202"/>
<evidence type="ECO:0000313" key="16">
    <source>
        <dbReference type="Proteomes" id="UP000268162"/>
    </source>
</evidence>
<protein>
    <recommendedName>
        <fullName evidence="5">2,5-diamino-6-ribosylamino-4(3H)-pyrimidinone 5'-phosphate reductase</fullName>
        <ecNumber evidence="4">1.1.1.302</ecNumber>
    </recommendedName>
    <alternativeName>
        <fullName evidence="10">2,5-diamino-6-(5-phospho-D-ribosylamino)pyrimidin-4(3H)-one reductase</fullName>
    </alternativeName>
    <alternativeName>
        <fullName evidence="9">2,5-diamino-6-ribitylamino-4(3H)-pyrimidinone 5'-phosphate synthase</fullName>
    </alternativeName>
</protein>
<name>A0A4Q0A202_9FUNG</name>
<keyword evidence="7" id="KW-0521">NADP</keyword>
<reference evidence="16" key="1">
    <citation type="journal article" date="2018" name="Nat. Microbiol.">
        <title>Leveraging single-cell genomics to expand the fungal tree of life.</title>
        <authorList>
            <person name="Ahrendt S.R."/>
            <person name="Quandt C.A."/>
            <person name="Ciobanu D."/>
            <person name="Clum A."/>
            <person name="Salamov A."/>
            <person name="Andreopoulos B."/>
            <person name="Cheng J.F."/>
            <person name="Woyke T."/>
            <person name="Pelin A."/>
            <person name="Henrissat B."/>
            <person name="Reynolds N.K."/>
            <person name="Benny G.L."/>
            <person name="Smith M.E."/>
            <person name="James T.Y."/>
            <person name="Grigoriev I.V."/>
        </authorList>
    </citation>
    <scope>NUCLEOTIDE SEQUENCE [LARGE SCALE GENOMIC DNA]</scope>
    <source>
        <strain evidence="16">RSA 468</strain>
    </source>
</reference>
<comment type="catalytic activity">
    <reaction evidence="11">
        <text>2,5-diamino-6-(1-D-ribitylamino)pyrimidin-4(3H)-one 5'-phosphate + NAD(+) = 2,5-diamino-6-(1-D-ribosylamino)pyrimidin-4(3H)-one 5'-phosphate + NADH + H(+)</text>
        <dbReference type="Rhea" id="RHEA:27274"/>
        <dbReference type="ChEBI" id="CHEBI:15378"/>
        <dbReference type="ChEBI" id="CHEBI:57540"/>
        <dbReference type="ChEBI" id="CHEBI:57945"/>
        <dbReference type="ChEBI" id="CHEBI:58890"/>
        <dbReference type="ChEBI" id="CHEBI:59545"/>
        <dbReference type="EC" id="1.1.1.302"/>
    </reaction>
</comment>
<dbReference type="Pfam" id="PF01872">
    <property type="entry name" value="RibD_C"/>
    <property type="match status" value="1"/>
</dbReference>
<dbReference type="InterPro" id="IPR024072">
    <property type="entry name" value="DHFR-like_dom_sf"/>
</dbReference>
<keyword evidence="8" id="KW-0560">Oxidoreductase</keyword>
<proteinExistence type="inferred from homology"/>
<accession>A0A4Q0A202</accession>
<evidence type="ECO:0000313" key="15">
    <source>
        <dbReference type="EMBL" id="RKP39511.1"/>
    </source>
</evidence>
<evidence type="ECO:0000256" key="6">
    <source>
        <dbReference type="ARBA" id="ARBA00022619"/>
    </source>
</evidence>
<evidence type="ECO:0000256" key="2">
    <source>
        <dbReference type="ARBA" id="ARBA00005104"/>
    </source>
</evidence>
<feature type="non-terminal residue" evidence="15">
    <location>
        <position position="1"/>
    </location>
</feature>
<evidence type="ECO:0000256" key="7">
    <source>
        <dbReference type="ARBA" id="ARBA00022857"/>
    </source>
</evidence>
<evidence type="ECO:0000256" key="4">
    <source>
        <dbReference type="ARBA" id="ARBA00012851"/>
    </source>
</evidence>
<dbReference type="SUPFAM" id="SSF53597">
    <property type="entry name" value="Dihydrofolate reductase-like"/>
    <property type="match status" value="1"/>
</dbReference>
<evidence type="ECO:0000256" key="3">
    <source>
        <dbReference type="ARBA" id="ARBA00009723"/>
    </source>
</evidence>
<feature type="domain" description="Bacterial bifunctional deaminase-reductase C-terminal" evidence="14">
    <location>
        <begin position="1"/>
        <end position="189"/>
    </location>
</feature>
<evidence type="ECO:0000256" key="5">
    <source>
        <dbReference type="ARBA" id="ARBA00015035"/>
    </source>
</evidence>
<dbReference type="InterPro" id="IPR050765">
    <property type="entry name" value="Riboflavin_Biosynth_HTPR"/>
</dbReference>
<evidence type="ECO:0000256" key="1">
    <source>
        <dbReference type="ARBA" id="ARBA00003555"/>
    </source>
</evidence>
<dbReference type="EC" id="1.1.1.302" evidence="4"/>
<feature type="non-terminal residue" evidence="15">
    <location>
        <position position="222"/>
    </location>
</feature>
<dbReference type="EMBL" id="ML002265">
    <property type="protein sequence ID" value="RKP39511.1"/>
    <property type="molecule type" value="Genomic_DNA"/>
</dbReference>
<dbReference type="PANTHER" id="PTHR38011">
    <property type="entry name" value="DIHYDROFOLATE REDUCTASE FAMILY PROTEIN (AFU_ORTHOLOGUE AFUA_8G06820)"/>
    <property type="match status" value="1"/>
</dbReference>
<keyword evidence="6" id="KW-0686">Riboflavin biosynthesis</keyword>
<feature type="compositionally biased region" description="Basic and acidic residues" evidence="13">
    <location>
        <begin position="136"/>
        <end position="147"/>
    </location>
</feature>
<organism evidence="15 16">
    <name type="scientific">Dimargaris cristalligena</name>
    <dbReference type="NCBI Taxonomy" id="215637"/>
    <lineage>
        <taxon>Eukaryota</taxon>
        <taxon>Fungi</taxon>
        <taxon>Fungi incertae sedis</taxon>
        <taxon>Zoopagomycota</taxon>
        <taxon>Kickxellomycotina</taxon>
        <taxon>Dimargaritomycetes</taxon>
        <taxon>Dimargaritales</taxon>
        <taxon>Dimargaritaceae</taxon>
        <taxon>Dimargaris</taxon>
    </lineage>
</organism>
<evidence type="ECO:0000256" key="11">
    <source>
        <dbReference type="ARBA" id="ARBA00047550"/>
    </source>
</evidence>
<dbReference type="GO" id="GO:0008703">
    <property type="term" value="F:5-amino-6-(5-phosphoribosylamino)uracil reductase activity"/>
    <property type="evidence" value="ECO:0007669"/>
    <property type="project" value="InterPro"/>
</dbReference>
<dbReference type="Gene3D" id="3.40.430.10">
    <property type="entry name" value="Dihydrofolate Reductase, subunit A"/>
    <property type="match status" value="1"/>
</dbReference>
<evidence type="ECO:0000256" key="12">
    <source>
        <dbReference type="ARBA" id="ARBA00049020"/>
    </source>
</evidence>